<keyword evidence="6 12" id="KW-0808">Transferase</keyword>
<dbReference type="Proteomes" id="UP000009046">
    <property type="component" value="Unassembled WGS sequence"/>
</dbReference>
<dbReference type="InterPro" id="IPR027850">
    <property type="entry name" value="DUF4504"/>
</dbReference>
<evidence type="ECO:0000256" key="5">
    <source>
        <dbReference type="ARBA" id="ARBA00022603"/>
    </source>
</evidence>
<dbReference type="GO" id="GO:0016274">
    <property type="term" value="F:protein-arginine N-methyltransferase activity"/>
    <property type="evidence" value="ECO:0007669"/>
    <property type="project" value="InterPro"/>
</dbReference>
<reference evidence="14" key="1">
    <citation type="submission" date="2007-04" db="EMBL/GenBank/DDBJ databases">
        <title>Annotation of Pediculus humanus corporis strain USDA.</title>
        <authorList>
            <person name="Kirkness E."/>
            <person name="Hannick L."/>
            <person name="Hass B."/>
            <person name="Bruggner R."/>
            <person name="Lawson D."/>
            <person name="Bidwell S."/>
            <person name="Joardar V."/>
            <person name="Caler E."/>
            <person name="Walenz B."/>
            <person name="Inman J."/>
            <person name="Schobel S."/>
            <person name="Galinsky K."/>
            <person name="Amedeo P."/>
            <person name="Strausberg R."/>
        </authorList>
    </citation>
    <scope>NUCLEOTIDE SEQUENCE</scope>
    <source>
        <strain evidence="14">USDA</strain>
    </source>
</reference>
<gene>
    <name evidence="15" type="primary">8231964</name>
    <name evidence="14" type="ORF">Phum_PHUM351000</name>
</gene>
<evidence type="ECO:0000256" key="7">
    <source>
        <dbReference type="ARBA" id="ARBA00022691"/>
    </source>
</evidence>
<dbReference type="STRING" id="121224.E0VP33"/>
<dbReference type="VEuPathDB" id="VectorBase:PHUM351000"/>
<name>E0VP33_PEDHC</name>
<reference evidence="15" key="3">
    <citation type="submission" date="2020-05" db="UniProtKB">
        <authorList>
            <consortium name="EnsemblMetazoa"/>
        </authorList>
    </citation>
    <scope>IDENTIFICATION</scope>
    <source>
        <strain evidence="15">USDA</strain>
    </source>
</reference>
<dbReference type="GO" id="GO:0005737">
    <property type="term" value="C:cytoplasm"/>
    <property type="evidence" value="ECO:0007669"/>
    <property type="project" value="UniProtKB-SubCell"/>
</dbReference>
<evidence type="ECO:0000256" key="4">
    <source>
        <dbReference type="ARBA" id="ARBA00022490"/>
    </source>
</evidence>
<dbReference type="EMBL" id="DS235354">
    <property type="protein sequence ID" value="EEB15139.1"/>
    <property type="molecule type" value="Genomic_DNA"/>
</dbReference>
<dbReference type="InterPro" id="IPR029063">
    <property type="entry name" value="SAM-dependent_MTases_sf"/>
</dbReference>
<evidence type="ECO:0000256" key="8">
    <source>
        <dbReference type="ARBA" id="ARBA00022694"/>
    </source>
</evidence>
<dbReference type="Pfam" id="PF22528">
    <property type="entry name" value="PRMT_C"/>
    <property type="match status" value="1"/>
</dbReference>
<dbReference type="InterPro" id="IPR015419">
    <property type="entry name" value="CTAG/Pcc1"/>
</dbReference>
<evidence type="ECO:0000256" key="1">
    <source>
        <dbReference type="ARBA" id="ARBA00004123"/>
    </source>
</evidence>
<dbReference type="OMA" id="SHVTGND"/>
<dbReference type="GO" id="GO:0005634">
    <property type="term" value="C:nucleus"/>
    <property type="evidence" value="ECO:0007669"/>
    <property type="project" value="UniProtKB-SubCell"/>
</dbReference>
<reference evidence="14" key="2">
    <citation type="submission" date="2007-04" db="EMBL/GenBank/DDBJ databases">
        <title>The genome of the human body louse.</title>
        <authorList>
            <consortium name="The Human Body Louse Genome Consortium"/>
            <person name="Kirkness E."/>
            <person name="Walenz B."/>
            <person name="Hass B."/>
            <person name="Bruggner R."/>
            <person name="Strausberg R."/>
        </authorList>
    </citation>
    <scope>NUCLEOTIDE SEQUENCE</scope>
    <source>
        <strain evidence="14">USDA</strain>
    </source>
</reference>
<dbReference type="PROSITE" id="PS51678">
    <property type="entry name" value="SAM_MT_PRMT"/>
    <property type="match status" value="1"/>
</dbReference>
<keyword evidence="4" id="KW-0963">Cytoplasm</keyword>
<feature type="domain" description="Protein arginine N-methyltransferase" evidence="13">
    <location>
        <begin position="465"/>
        <end position="563"/>
    </location>
</feature>
<evidence type="ECO:0000256" key="9">
    <source>
        <dbReference type="ARBA" id="ARBA00023242"/>
    </source>
</evidence>
<dbReference type="OrthoDB" id="5980806at2759"/>
<organism>
    <name type="scientific">Pediculus humanus subsp. corporis</name>
    <name type="common">Body louse</name>
    <dbReference type="NCBI Taxonomy" id="121224"/>
    <lineage>
        <taxon>Eukaryota</taxon>
        <taxon>Metazoa</taxon>
        <taxon>Ecdysozoa</taxon>
        <taxon>Arthropoda</taxon>
        <taxon>Hexapoda</taxon>
        <taxon>Insecta</taxon>
        <taxon>Pterygota</taxon>
        <taxon>Neoptera</taxon>
        <taxon>Paraneoptera</taxon>
        <taxon>Psocodea</taxon>
        <taxon>Troctomorpha</taxon>
        <taxon>Phthiraptera</taxon>
        <taxon>Anoplura</taxon>
        <taxon>Pediculidae</taxon>
        <taxon>Pediculus</taxon>
    </lineage>
</organism>
<dbReference type="Pfam" id="PF09341">
    <property type="entry name" value="Pcc1"/>
    <property type="match status" value="1"/>
</dbReference>
<dbReference type="RefSeq" id="XP_002427877.1">
    <property type="nucleotide sequence ID" value="XM_002427832.1"/>
</dbReference>
<proteinExistence type="inferred from homology"/>
<dbReference type="Gene3D" id="3.40.50.150">
    <property type="entry name" value="Vaccinia Virus protein VP39"/>
    <property type="match status" value="1"/>
</dbReference>
<comment type="subcellular location">
    <subcellularLocation>
        <location evidence="2">Cytoplasm</location>
    </subcellularLocation>
    <subcellularLocation>
        <location evidence="1">Nucleus</location>
    </subcellularLocation>
</comment>
<dbReference type="GO" id="GO:0008033">
    <property type="term" value="P:tRNA processing"/>
    <property type="evidence" value="ECO:0007669"/>
    <property type="project" value="UniProtKB-KW"/>
</dbReference>
<evidence type="ECO:0000313" key="16">
    <source>
        <dbReference type="Proteomes" id="UP000009046"/>
    </source>
</evidence>
<dbReference type="AlphaFoldDB" id="E0VP33"/>
<protein>
    <recommendedName>
        <fullName evidence="11">L antigen family member 3</fullName>
    </recommendedName>
</protein>
<dbReference type="PANTHER" id="PTHR11006:SF60">
    <property type="entry name" value="PROTEIN ARGININE N-METHYLTRANSFERASE 9"/>
    <property type="match status" value="1"/>
</dbReference>
<dbReference type="InterPro" id="IPR025799">
    <property type="entry name" value="Arg_MeTrfase"/>
</dbReference>
<dbReference type="GO" id="GO:0032259">
    <property type="term" value="P:methylation"/>
    <property type="evidence" value="ECO:0007669"/>
    <property type="project" value="UniProtKB-KW"/>
</dbReference>
<dbReference type="GeneID" id="8231964"/>
<keyword evidence="8" id="KW-0819">tRNA processing</keyword>
<dbReference type="GO" id="GO:0042054">
    <property type="term" value="F:histone methyltransferase activity"/>
    <property type="evidence" value="ECO:0007669"/>
    <property type="project" value="TreeGrafter"/>
</dbReference>
<sequence>MWCSLLQKHFPGSVWKKHYSKIIFYVSSVLYGPKPSFLWDFGPVVDFRQIFNFIENLKLFLDNVDSLLIVVINDDILIVNTKECLKTLFFNRYIIQIVNNDKCQIIESEKIDQIKSIINVLADKFKQSHKCDFWILDSKQFCCPPCLYGLLLNYPLVYFFEFDYKPFQASLLVFSVSSQFSFKGETRKFLLFSFSIPKDLVTSEIELFVTEWFNSLKYSVKSNFSDLSMESSFEDEAAYYFQQCLFLKPQYIHAKYNLESVLNLAVERWHFRMLNDKNRNKAFQKAIKKKIQLGHTTVLDIGTGTGLLSLFCKEGKADEIYACDSSTIMVEIAEKVLMKNEASNVKILNKNSSEILLPTDIPKKVSLIVTEIFDSGLLGEKILATLSHAWNNLLLPSKYCFTNEKNFKCGAVIPSAANIYAVGIKSKFLSNQLYPKLFEPFENAIKNYGFYKNQKYNSQNLRLIKFKCMTEIKKIATIDFNNPFLIKEILNGQHDKGIEFVCEKSGRIDCFAVWFDLLLDEETSLNTGPYNLDNIAWDQAIYALPNFIYVKKNETIPLQISFDNGILNMEYPGNWTNLVELSKAAIKTLNNADLVKTFKEINNKLITTFKSSVNIMDWFPFPIFGLSFIQARKKQYNDKLLCFVSSEKDQQFVYFLARSFGLEENVIVDIEVNVEKYFVQKEKFDIILLNYIETTGTIKENCPQGIFMPKEVKGIGELVHSDWLINTSRVINNRVTCDYHIAEFINAYQVHHFIDLDLNIKKIPLSQSVELLEINNEKRKIQISIPCFCSSLEIHALIYWFKIKFIEDVEEITTNSKKSTFSTSAFIFPNEFEFTKSNFQVNVQLVLYYQDGLFNVELIKSATLKLPLVSRNFFESIANLGFLTITRRLLQRFVMSLGYSQNDYINVDIPFSSKREAEIAFDVLRVDSEPPRSLVSKSFLFEENVLKVCFSAPNVQQLKSSINNFLDNLSLLCDTIHSFGPPSTFLYSQT</sequence>
<dbReference type="Gene3D" id="3.30.310.50">
    <property type="entry name" value="Alpha-D-phosphohexomutase, C-terminal domain"/>
    <property type="match status" value="1"/>
</dbReference>
<keyword evidence="9" id="KW-0539">Nucleus</keyword>
<evidence type="ECO:0000256" key="11">
    <source>
        <dbReference type="ARBA" id="ARBA00076355"/>
    </source>
</evidence>
<dbReference type="InterPro" id="IPR055135">
    <property type="entry name" value="PRMT_dom"/>
</dbReference>
<accession>E0VP33</accession>
<dbReference type="CTD" id="8231964"/>
<evidence type="ECO:0000313" key="14">
    <source>
        <dbReference type="EMBL" id="EEB15139.1"/>
    </source>
</evidence>
<dbReference type="EnsemblMetazoa" id="PHUM351000-RA">
    <property type="protein sequence ID" value="PHUM351000-PA"/>
    <property type="gene ID" value="PHUM351000"/>
</dbReference>
<dbReference type="CDD" id="cd02440">
    <property type="entry name" value="AdoMet_MTases"/>
    <property type="match status" value="1"/>
</dbReference>
<evidence type="ECO:0000313" key="15">
    <source>
        <dbReference type="EnsemblMetazoa" id="PHUM351000-PA"/>
    </source>
</evidence>
<keyword evidence="16" id="KW-1185">Reference proteome</keyword>
<dbReference type="HOGENOM" id="CLU_301748_0_0_1"/>
<evidence type="ECO:0000256" key="3">
    <source>
        <dbReference type="ARBA" id="ARBA00007073"/>
    </source>
</evidence>
<dbReference type="Pfam" id="PF06325">
    <property type="entry name" value="PrmA"/>
    <property type="match status" value="1"/>
</dbReference>
<comment type="similarity">
    <text evidence="3">Belongs to the CTAG/PCC1 family.</text>
</comment>
<dbReference type="InParanoid" id="E0VP33"/>
<dbReference type="SUPFAM" id="SSF53335">
    <property type="entry name" value="S-adenosyl-L-methionine-dependent methyltransferases"/>
    <property type="match status" value="1"/>
</dbReference>
<dbReference type="eggNOG" id="KOG1501">
    <property type="taxonomic scope" value="Eukaryota"/>
</dbReference>
<evidence type="ECO:0000259" key="13">
    <source>
        <dbReference type="Pfam" id="PF22528"/>
    </source>
</evidence>
<dbReference type="Pfam" id="PF14953">
    <property type="entry name" value="DUF4504"/>
    <property type="match status" value="1"/>
</dbReference>
<dbReference type="Gene3D" id="2.70.160.11">
    <property type="entry name" value="Hnrnp arginine n-methyltransferase1"/>
    <property type="match status" value="1"/>
</dbReference>
<evidence type="ECO:0000256" key="12">
    <source>
        <dbReference type="PROSITE-ProRule" id="PRU01015"/>
    </source>
</evidence>
<keyword evidence="7 12" id="KW-0949">S-adenosyl-L-methionine</keyword>
<dbReference type="KEGG" id="phu:Phum_PHUM351000"/>
<keyword evidence="5 12" id="KW-0489">Methyltransferase</keyword>
<evidence type="ECO:0000256" key="6">
    <source>
        <dbReference type="ARBA" id="ARBA00022679"/>
    </source>
</evidence>
<dbReference type="EMBL" id="AAZO01004081">
    <property type="status" value="NOT_ANNOTATED_CDS"/>
    <property type="molecule type" value="Genomic_DNA"/>
</dbReference>
<evidence type="ECO:0000256" key="10">
    <source>
        <dbReference type="ARBA" id="ARBA00053047"/>
    </source>
</evidence>
<dbReference type="PANTHER" id="PTHR11006">
    <property type="entry name" value="PROTEIN ARGININE N-METHYLTRANSFERASE"/>
    <property type="match status" value="1"/>
</dbReference>
<dbReference type="FunFam" id="3.30.310.50:FF:000005">
    <property type="entry name" value="L antigen family member 3"/>
    <property type="match status" value="1"/>
</dbReference>
<comment type="function">
    <text evidence="10">Component of the EKC/KEOPS complex that is required for the formation of a threonylcarbamoyl group on adenosine at position 37 (t(6)A37) in tRNAs that read codons beginning with adenine. The complex is probably involved in the transfer of the threonylcarbamoyl moiety of threonylcarbamoyl-AMP (TC-AMP) to the N6 group of A37. LAGE3 functions as a dimerization module for the complex.</text>
</comment>
<evidence type="ECO:0000256" key="2">
    <source>
        <dbReference type="ARBA" id="ARBA00004496"/>
    </source>
</evidence>